<reference evidence="4 5" key="1">
    <citation type="journal article" date="2021" name="Sci. Rep.">
        <title>The genome of the diatom Chaetoceros tenuissimus carries an ancient integrated fragment of an extant virus.</title>
        <authorList>
            <person name="Hongo Y."/>
            <person name="Kimura K."/>
            <person name="Takaki Y."/>
            <person name="Yoshida Y."/>
            <person name="Baba S."/>
            <person name="Kobayashi G."/>
            <person name="Nagasaki K."/>
            <person name="Hano T."/>
            <person name="Tomaru Y."/>
        </authorList>
    </citation>
    <scope>NUCLEOTIDE SEQUENCE [LARGE SCALE GENOMIC DNA]</scope>
    <source>
        <strain evidence="4 5">NIES-3715</strain>
    </source>
</reference>
<keyword evidence="3" id="KW-1133">Transmembrane helix</keyword>
<feature type="compositionally biased region" description="Basic and acidic residues" evidence="2">
    <location>
        <begin position="8"/>
        <end position="17"/>
    </location>
</feature>
<evidence type="ECO:0000313" key="4">
    <source>
        <dbReference type="EMBL" id="GFH48754.1"/>
    </source>
</evidence>
<feature type="coiled-coil region" evidence="1">
    <location>
        <begin position="191"/>
        <end position="365"/>
    </location>
</feature>
<accession>A0AAD3H3N9</accession>
<keyword evidence="3" id="KW-0812">Transmembrane</keyword>
<feature type="compositionally biased region" description="Polar residues" evidence="2">
    <location>
        <begin position="90"/>
        <end position="105"/>
    </location>
</feature>
<proteinExistence type="predicted"/>
<sequence>MVGKRKRDSKEIDENDRKNRKKRDNADEKNNASSKKKTATDNGMKKSPRRRISREGKNTENRNNILPIRIENEIQSQKSATDDLSVPQYPMSNVQKHTKVTSLDSDMNDNRSNKGNPSAHVEIESDERDFKGELKSPCYVYYCFRTIIFSILILASLSVYQVHVDNTYVQSQIHSDLEEALFINREMGENYQMSQKSNEKLRAEIQKLKDEKVSLQSRLDSMINAEDDVQSALENAWDIIDSLKRKNADLEDLQLSFKKARDEEENEKNKCNNRLVDLELETIDYESKLKHLQEEHEELENKYMIQQDTVSLLQHQLEEENGSMWYYELQLKHLENMHDELLGDIEDLKYEKKECTAKISNLKRTLMEEREGALAAVNAVAASANIRRKEESAKIEASSQLEIENAQRQAAIAINDIVSRMSSSDRIK</sequence>
<evidence type="ECO:0000256" key="2">
    <source>
        <dbReference type="SAM" id="MobiDB-lite"/>
    </source>
</evidence>
<keyword evidence="5" id="KW-1185">Reference proteome</keyword>
<feature type="transmembrane region" description="Helical" evidence="3">
    <location>
        <begin position="139"/>
        <end position="160"/>
    </location>
</feature>
<dbReference type="Proteomes" id="UP001054902">
    <property type="component" value="Unassembled WGS sequence"/>
</dbReference>
<name>A0AAD3H3N9_9STRA</name>
<organism evidence="4 5">
    <name type="scientific">Chaetoceros tenuissimus</name>
    <dbReference type="NCBI Taxonomy" id="426638"/>
    <lineage>
        <taxon>Eukaryota</taxon>
        <taxon>Sar</taxon>
        <taxon>Stramenopiles</taxon>
        <taxon>Ochrophyta</taxon>
        <taxon>Bacillariophyta</taxon>
        <taxon>Coscinodiscophyceae</taxon>
        <taxon>Chaetocerotophycidae</taxon>
        <taxon>Chaetocerotales</taxon>
        <taxon>Chaetocerotaceae</taxon>
        <taxon>Chaetoceros</taxon>
    </lineage>
</organism>
<gene>
    <name evidence="4" type="ORF">CTEN210_05230</name>
</gene>
<protein>
    <submittedName>
        <fullName evidence="4">Uncharacterized protein</fullName>
    </submittedName>
</protein>
<dbReference type="AlphaFoldDB" id="A0AAD3H3N9"/>
<keyword evidence="3" id="KW-0472">Membrane</keyword>
<feature type="region of interest" description="Disordered" evidence="2">
    <location>
        <begin position="1"/>
        <end position="120"/>
    </location>
</feature>
<evidence type="ECO:0000256" key="1">
    <source>
        <dbReference type="SAM" id="Coils"/>
    </source>
</evidence>
<evidence type="ECO:0000313" key="5">
    <source>
        <dbReference type="Proteomes" id="UP001054902"/>
    </source>
</evidence>
<dbReference type="EMBL" id="BLLK01000029">
    <property type="protein sequence ID" value="GFH48754.1"/>
    <property type="molecule type" value="Genomic_DNA"/>
</dbReference>
<keyword evidence="1" id="KW-0175">Coiled coil</keyword>
<comment type="caution">
    <text evidence="4">The sequence shown here is derived from an EMBL/GenBank/DDBJ whole genome shotgun (WGS) entry which is preliminary data.</text>
</comment>
<evidence type="ECO:0000256" key="3">
    <source>
        <dbReference type="SAM" id="Phobius"/>
    </source>
</evidence>